<dbReference type="EMBL" id="JXXK01000001">
    <property type="protein sequence ID" value="KJF41353.1"/>
    <property type="molecule type" value="Genomic_DNA"/>
</dbReference>
<comment type="similarity">
    <text evidence="1">Belongs to the ABC transporter superfamily.</text>
</comment>
<evidence type="ECO:0000313" key="8">
    <source>
        <dbReference type="Proteomes" id="UP000032483"/>
    </source>
</evidence>
<dbReference type="InterPro" id="IPR003593">
    <property type="entry name" value="AAA+_ATPase"/>
</dbReference>
<dbReference type="Proteomes" id="UP000032483">
    <property type="component" value="Unassembled WGS sequence"/>
</dbReference>
<dbReference type="FunFam" id="3.40.50.300:FF:000020">
    <property type="entry name" value="Amino acid ABC transporter ATP-binding component"/>
    <property type="match status" value="1"/>
</dbReference>
<dbReference type="InterPro" id="IPR017871">
    <property type="entry name" value="ABC_transporter-like_CS"/>
</dbReference>
<dbReference type="Proteomes" id="UP000053433">
    <property type="component" value="Unassembled WGS sequence"/>
</dbReference>
<evidence type="ECO:0000259" key="5">
    <source>
        <dbReference type="PROSITE" id="PS50893"/>
    </source>
</evidence>
<dbReference type="GO" id="GO:0016887">
    <property type="term" value="F:ATP hydrolysis activity"/>
    <property type="evidence" value="ECO:0007669"/>
    <property type="project" value="InterPro"/>
</dbReference>
<dbReference type="SMART" id="SM00382">
    <property type="entry name" value="AAA"/>
    <property type="match status" value="1"/>
</dbReference>
<reference evidence="6" key="1">
    <citation type="submission" date="2015-02" db="EMBL/GenBank/DDBJ databases">
        <title>A novel member of the family Ruminococcaceae isolated from human feces.</title>
        <authorList>
            <person name="Shkoporov A.N."/>
            <person name="Chaplin A.V."/>
            <person name="Motuzova O.V."/>
            <person name="Kafarskaia L.I."/>
            <person name="Khokhlova E.V."/>
            <person name="Efimov B.A."/>
        </authorList>
    </citation>
    <scope>NUCLEOTIDE SEQUENCE [LARGE SCALE GENOMIC DNA]</scope>
    <source>
        <strain evidence="6">585-1</strain>
    </source>
</reference>
<reference evidence="7 9" key="2">
    <citation type="submission" date="2015-10" db="EMBL/GenBank/DDBJ databases">
        <title>A novel member of the family Ruminococcaceae isolated from human faeces.</title>
        <authorList>
            <person name="Shkoporov A.N."/>
            <person name="Chaplin A.V."/>
            <person name="Motuzova O.V."/>
            <person name="Kafarskaia L.I."/>
            <person name="Efimov B.A."/>
        </authorList>
    </citation>
    <scope>NUCLEOTIDE SEQUENCE [LARGE SCALE GENOMIC DNA]</scope>
    <source>
        <strain evidence="7 9">668</strain>
    </source>
</reference>
<proteinExistence type="inferred from homology"/>
<dbReference type="PIRSF" id="PIRSF039085">
    <property type="entry name" value="ABC_ATPase_HisP"/>
    <property type="match status" value="1"/>
</dbReference>
<dbReference type="RefSeq" id="WP_009325698.1">
    <property type="nucleotide sequence ID" value="NZ_CAOJUJ010000002.1"/>
</dbReference>
<gene>
    <name evidence="7" type="ORF">ASJ35_00485</name>
    <name evidence="6" type="ORF">TQ39_00585</name>
</gene>
<keyword evidence="4 7" id="KW-0067">ATP-binding</keyword>
<dbReference type="EMBL" id="LMUA01000001">
    <property type="protein sequence ID" value="KUE77804.1"/>
    <property type="molecule type" value="Genomic_DNA"/>
</dbReference>
<organism evidence="6 8">
    <name type="scientific">Ruthenibacterium lactatiformans</name>
    <dbReference type="NCBI Taxonomy" id="1550024"/>
    <lineage>
        <taxon>Bacteria</taxon>
        <taxon>Bacillati</taxon>
        <taxon>Bacillota</taxon>
        <taxon>Clostridia</taxon>
        <taxon>Eubacteriales</taxon>
        <taxon>Oscillospiraceae</taxon>
        <taxon>Ruthenibacterium</taxon>
    </lineage>
</organism>
<evidence type="ECO:0000256" key="1">
    <source>
        <dbReference type="ARBA" id="ARBA00005417"/>
    </source>
</evidence>
<dbReference type="Pfam" id="PF00005">
    <property type="entry name" value="ABC_tran"/>
    <property type="match status" value="1"/>
</dbReference>
<dbReference type="InterPro" id="IPR030679">
    <property type="entry name" value="ABC_ATPase_HisP-typ"/>
</dbReference>
<evidence type="ECO:0000256" key="3">
    <source>
        <dbReference type="ARBA" id="ARBA00022741"/>
    </source>
</evidence>
<evidence type="ECO:0000256" key="2">
    <source>
        <dbReference type="ARBA" id="ARBA00022448"/>
    </source>
</evidence>
<protein>
    <submittedName>
        <fullName evidence="6">Amino acid ABC transporter ATPase</fullName>
    </submittedName>
    <submittedName>
        <fullName evidence="7">Polar amino acid ABC transporter ATP-binding protein</fullName>
    </submittedName>
</protein>
<evidence type="ECO:0000256" key="4">
    <source>
        <dbReference type="ARBA" id="ARBA00022840"/>
    </source>
</evidence>
<accession>A0A0D8J6D4</accession>
<dbReference type="InterPro" id="IPR050086">
    <property type="entry name" value="MetN_ABC_transporter-like"/>
</dbReference>
<dbReference type="GO" id="GO:0015424">
    <property type="term" value="F:ABC-type amino acid transporter activity"/>
    <property type="evidence" value="ECO:0007669"/>
    <property type="project" value="InterPro"/>
</dbReference>
<dbReference type="PROSITE" id="PS00211">
    <property type="entry name" value="ABC_TRANSPORTER_1"/>
    <property type="match status" value="1"/>
</dbReference>
<dbReference type="GO" id="GO:0005524">
    <property type="term" value="F:ATP binding"/>
    <property type="evidence" value="ECO:0007669"/>
    <property type="project" value="UniProtKB-KW"/>
</dbReference>
<keyword evidence="8" id="KW-1185">Reference proteome</keyword>
<dbReference type="PANTHER" id="PTHR43166">
    <property type="entry name" value="AMINO ACID IMPORT ATP-BINDING PROTEIN"/>
    <property type="match status" value="1"/>
</dbReference>
<name>A0A0D8J6D4_9FIRM</name>
<keyword evidence="3" id="KW-0547">Nucleotide-binding</keyword>
<evidence type="ECO:0000313" key="6">
    <source>
        <dbReference type="EMBL" id="KJF41353.1"/>
    </source>
</evidence>
<sequence>MAILSIEHVSKRFGSFTALDDVSLQVEQGEAVAIIGSSGSGKSTLLRCVNNLERVSAGRIVIDGDVLVDTVKGTAKYPPEKEVRRICTKTGMVFQHFNLFPHLTCLENITVAPLRILKRDKAAVLAEAMELLDVVGLRNKADNYPAQLSGGQKQRIAIARALAMNPQIMLFDEPTSALDPETTNEVIVTIQKLVARAVTMLIVTHDMRFARDSASRVLFMDEGKILEENTPEKLFECPESPRLRAFLQSIH</sequence>
<dbReference type="AlphaFoldDB" id="A0A0D8J6D4"/>
<evidence type="ECO:0000313" key="7">
    <source>
        <dbReference type="EMBL" id="KUE77804.1"/>
    </source>
</evidence>
<keyword evidence="2" id="KW-0813">Transport</keyword>
<dbReference type="PANTHER" id="PTHR43166:SF4">
    <property type="entry name" value="PHOSPHONATES IMPORT ATP-BINDING PROTEIN PHNC"/>
    <property type="match status" value="1"/>
</dbReference>
<dbReference type="Gene3D" id="3.40.50.300">
    <property type="entry name" value="P-loop containing nucleotide triphosphate hydrolases"/>
    <property type="match status" value="1"/>
</dbReference>
<dbReference type="CDD" id="cd03262">
    <property type="entry name" value="ABC_HisP_GlnQ"/>
    <property type="match status" value="1"/>
</dbReference>
<dbReference type="SUPFAM" id="SSF52540">
    <property type="entry name" value="P-loop containing nucleoside triphosphate hydrolases"/>
    <property type="match status" value="1"/>
</dbReference>
<dbReference type="InterPro" id="IPR003439">
    <property type="entry name" value="ABC_transporter-like_ATP-bd"/>
</dbReference>
<evidence type="ECO:0000313" key="9">
    <source>
        <dbReference type="Proteomes" id="UP000053433"/>
    </source>
</evidence>
<feature type="domain" description="ABC transporter" evidence="5">
    <location>
        <begin position="4"/>
        <end position="247"/>
    </location>
</feature>
<accession>A0A0W7TVG6</accession>
<comment type="caution">
    <text evidence="6">The sequence shown here is derived from an EMBL/GenBank/DDBJ whole genome shotgun (WGS) entry which is preliminary data.</text>
</comment>
<dbReference type="InterPro" id="IPR027417">
    <property type="entry name" value="P-loop_NTPase"/>
</dbReference>
<dbReference type="GeneID" id="42855132"/>
<dbReference type="PROSITE" id="PS50893">
    <property type="entry name" value="ABC_TRANSPORTER_2"/>
    <property type="match status" value="1"/>
</dbReference>